<dbReference type="SUPFAM" id="SSF141130">
    <property type="entry name" value="Acetamidase/Formamidase-like"/>
    <property type="match status" value="1"/>
</dbReference>
<comment type="caution">
    <text evidence="2">The sequence shown here is derived from an EMBL/GenBank/DDBJ whole genome shotgun (WGS) entry which is preliminary data.</text>
</comment>
<dbReference type="EMBL" id="QHBU01000116">
    <property type="protein sequence ID" value="PZR81335.1"/>
    <property type="molecule type" value="Genomic_DNA"/>
</dbReference>
<dbReference type="PANTHER" id="PTHR31891">
    <property type="entry name" value="FORMAMIDASE C869.04-RELATED"/>
    <property type="match status" value="1"/>
</dbReference>
<reference evidence="1 4" key="3">
    <citation type="submission" date="2020-10" db="EMBL/GenBank/DDBJ databases">
        <title>Ca. Dormibacterota MAGs.</title>
        <authorList>
            <person name="Montgomery K."/>
        </authorList>
    </citation>
    <scope>NUCLEOTIDE SEQUENCE [LARGE SCALE GENOMIC DNA]</scope>
    <source>
        <strain evidence="1">SC8812_S17_18</strain>
    </source>
</reference>
<accession>A0A2W5ZED6</accession>
<gene>
    <name evidence="2" type="ORF">DLM65_06100</name>
    <name evidence="1" type="ORF">JF886_07890</name>
</gene>
<dbReference type="EMBL" id="JAEKNS010000080">
    <property type="protein sequence ID" value="MBJ7594768.1"/>
    <property type="molecule type" value="Genomic_DNA"/>
</dbReference>
<proteinExistence type="predicted"/>
<dbReference type="Proteomes" id="UP000606991">
    <property type="component" value="Unassembled WGS sequence"/>
</dbReference>
<evidence type="ECO:0000313" key="2">
    <source>
        <dbReference type="EMBL" id="PZR81335.1"/>
    </source>
</evidence>
<dbReference type="Proteomes" id="UP000248724">
    <property type="component" value="Unassembled WGS sequence"/>
</dbReference>
<dbReference type="PANTHER" id="PTHR31891:SF1">
    <property type="entry name" value="FORMAMIDASE C869.04-RELATED"/>
    <property type="match status" value="1"/>
</dbReference>
<dbReference type="Gene3D" id="3.10.28.20">
    <property type="entry name" value="Acetamidase/Formamidase-like domains"/>
    <property type="match status" value="1"/>
</dbReference>
<dbReference type="GO" id="GO:0016811">
    <property type="term" value="F:hydrolase activity, acting on carbon-nitrogen (but not peptide) bonds, in linear amides"/>
    <property type="evidence" value="ECO:0007669"/>
    <property type="project" value="InterPro"/>
</dbReference>
<dbReference type="Pfam" id="PF03069">
    <property type="entry name" value="FmdA_AmdA"/>
    <property type="match status" value="2"/>
</dbReference>
<dbReference type="InterPro" id="IPR004304">
    <property type="entry name" value="FmdA_AmdA"/>
</dbReference>
<accession>A0A934N5D0</accession>
<name>A0A2W5ZED6_9BACT</name>
<dbReference type="Gene3D" id="2.60.120.580">
    <property type="entry name" value="Acetamidase/Formamidase-like domains"/>
    <property type="match status" value="2"/>
</dbReference>
<reference evidence="2" key="2">
    <citation type="submission" date="2018-05" db="EMBL/GenBank/DDBJ databases">
        <authorList>
            <person name="Ferrari B."/>
        </authorList>
    </citation>
    <scope>NUCLEOTIDE SEQUENCE</scope>
    <source>
        <strain evidence="2">RRmetagenome_bin12</strain>
    </source>
</reference>
<evidence type="ECO:0000313" key="3">
    <source>
        <dbReference type="Proteomes" id="UP000248724"/>
    </source>
</evidence>
<evidence type="ECO:0000313" key="1">
    <source>
        <dbReference type="EMBL" id="MBJ7594768.1"/>
    </source>
</evidence>
<protein>
    <submittedName>
        <fullName evidence="1 2">Acetamidase</fullName>
    </submittedName>
</protein>
<sequence length="340" mass="37073">MIEQRVISFRPTADQFAWTFGGSAPLMRVQPGAVLELWTEDCFAGRVRSRGDLVSSVCEFPFLNPQTGPFYVEGAEPGDTLAVHFVSIEPSRDWAASTTVPLFGALTSTHLTATLQEPLPEIVWMWQLDRVARTCRFQAGEGEFTVDLPMVPMHGTVGVAPANLEVRSALVPDAHGGNMDTPEMQSGVTCYLGVNVPGALFSIGDGHARQGEGETCGVAIECAMDTVVAIELIKGRLTPWPRLESDTHIMSTGSARPLEDAFRIAQVDLVGWLVSDHGLAMMDAYQLVSQAVEAPLANVCDTNYTSLAKIRKEWLPPRQGPLLDVHDQLRQVAREYLAAR</sequence>
<dbReference type="RefSeq" id="WP_337311254.1">
    <property type="nucleotide sequence ID" value="NZ_JAEKNS010000080.1"/>
</dbReference>
<dbReference type="AlphaFoldDB" id="A0A2W5ZED6"/>
<evidence type="ECO:0000313" key="4">
    <source>
        <dbReference type="Proteomes" id="UP000606991"/>
    </source>
</evidence>
<organism evidence="2 3">
    <name type="scientific">Candidatus Aeolococcus gillhamiae</name>
    <dbReference type="NCBI Taxonomy" id="3127015"/>
    <lineage>
        <taxon>Bacteria</taxon>
        <taxon>Bacillati</taxon>
        <taxon>Candidatus Dormiibacterota</taxon>
        <taxon>Candidatus Dormibacteria</taxon>
        <taxon>Candidatus Aeolococcales</taxon>
        <taxon>Candidatus Aeolococcaceae</taxon>
        <taxon>Candidatus Aeolococcus</taxon>
    </lineage>
</organism>
<reference evidence="2 3" key="1">
    <citation type="journal article" date="2017" name="Nature">
        <title>Atmospheric trace gases support primary production in Antarctic desert surface soil.</title>
        <authorList>
            <person name="Ji M."/>
            <person name="Greening C."/>
            <person name="Vanwonterghem I."/>
            <person name="Carere C.R."/>
            <person name="Bay S.K."/>
            <person name="Steen J.A."/>
            <person name="Montgomery K."/>
            <person name="Lines T."/>
            <person name="Beardall J."/>
            <person name="van Dorst J."/>
            <person name="Snape I."/>
            <person name="Stott M.B."/>
            <person name="Hugenholtz P."/>
            <person name="Ferrari B.C."/>
        </authorList>
    </citation>
    <scope>NUCLEOTIDE SEQUENCE [LARGE SCALE GENOMIC DNA]</scope>
    <source>
        <strain evidence="2">RRmetagenome_bin12</strain>
    </source>
</reference>